<evidence type="ECO:0000256" key="1">
    <source>
        <dbReference type="SAM" id="MobiDB-lite"/>
    </source>
</evidence>
<sequence>MTTLTVKRARALSSAACRSAQSSRLVHSSSINHATALSSASLADDIEEITIQPIFDIFDAPTRLAESSAFIRNAHAKTSTSSSSVSTKPSSARSTLAPLPQPILFDGPARPQNAALAFQSRLRDAGLRAPSSPSRASKNTAPTRPFSSSEPLVQLFDGPARITRYHHQPSGSSANQQNSAKYVAALGVVGAVGYATLAMDTEGR</sequence>
<protein>
    <submittedName>
        <fullName evidence="2">Uncharacterized protein</fullName>
    </submittedName>
</protein>
<proteinExistence type="predicted"/>
<evidence type="ECO:0000313" key="3">
    <source>
        <dbReference type="Proteomes" id="UP000807469"/>
    </source>
</evidence>
<accession>A0A9P5ZAU3</accession>
<dbReference type="OrthoDB" id="3168922at2759"/>
<dbReference type="EMBL" id="MU155147">
    <property type="protein sequence ID" value="KAF9484082.1"/>
    <property type="molecule type" value="Genomic_DNA"/>
</dbReference>
<gene>
    <name evidence="2" type="ORF">BDN70DRAFT_928678</name>
</gene>
<name>A0A9P5ZAU3_9AGAR</name>
<evidence type="ECO:0000313" key="2">
    <source>
        <dbReference type="EMBL" id="KAF9484082.1"/>
    </source>
</evidence>
<feature type="region of interest" description="Disordered" evidence="1">
    <location>
        <begin position="124"/>
        <end position="151"/>
    </location>
</feature>
<feature type="compositionally biased region" description="Polar residues" evidence="1">
    <location>
        <begin position="131"/>
        <end position="151"/>
    </location>
</feature>
<feature type="compositionally biased region" description="Low complexity" evidence="1">
    <location>
        <begin position="78"/>
        <end position="95"/>
    </location>
</feature>
<feature type="region of interest" description="Disordered" evidence="1">
    <location>
        <begin position="75"/>
        <end position="104"/>
    </location>
</feature>
<dbReference type="Proteomes" id="UP000807469">
    <property type="component" value="Unassembled WGS sequence"/>
</dbReference>
<keyword evidence="3" id="KW-1185">Reference proteome</keyword>
<comment type="caution">
    <text evidence="2">The sequence shown here is derived from an EMBL/GenBank/DDBJ whole genome shotgun (WGS) entry which is preliminary data.</text>
</comment>
<reference evidence="2" key="1">
    <citation type="submission" date="2020-11" db="EMBL/GenBank/DDBJ databases">
        <authorList>
            <consortium name="DOE Joint Genome Institute"/>
            <person name="Ahrendt S."/>
            <person name="Riley R."/>
            <person name="Andreopoulos W."/>
            <person name="Labutti K."/>
            <person name="Pangilinan J."/>
            <person name="Ruiz-Duenas F.J."/>
            <person name="Barrasa J.M."/>
            <person name="Sanchez-Garcia M."/>
            <person name="Camarero S."/>
            <person name="Miyauchi S."/>
            <person name="Serrano A."/>
            <person name="Linde D."/>
            <person name="Babiker R."/>
            <person name="Drula E."/>
            <person name="Ayuso-Fernandez I."/>
            <person name="Pacheco R."/>
            <person name="Padilla G."/>
            <person name="Ferreira P."/>
            <person name="Barriuso J."/>
            <person name="Kellner H."/>
            <person name="Castanera R."/>
            <person name="Alfaro M."/>
            <person name="Ramirez L."/>
            <person name="Pisabarro A.G."/>
            <person name="Kuo A."/>
            <person name="Tritt A."/>
            <person name="Lipzen A."/>
            <person name="He G."/>
            <person name="Yan M."/>
            <person name="Ng V."/>
            <person name="Cullen D."/>
            <person name="Martin F."/>
            <person name="Rosso M.-N."/>
            <person name="Henrissat B."/>
            <person name="Hibbett D."/>
            <person name="Martinez A.T."/>
            <person name="Grigoriev I.V."/>
        </authorList>
    </citation>
    <scope>NUCLEOTIDE SEQUENCE</scope>
    <source>
        <strain evidence="2">CIRM-BRFM 674</strain>
    </source>
</reference>
<organism evidence="2 3">
    <name type="scientific">Pholiota conissans</name>
    <dbReference type="NCBI Taxonomy" id="109636"/>
    <lineage>
        <taxon>Eukaryota</taxon>
        <taxon>Fungi</taxon>
        <taxon>Dikarya</taxon>
        <taxon>Basidiomycota</taxon>
        <taxon>Agaricomycotina</taxon>
        <taxon>Agaricomycetes</taxon>
        <taxon>Agaricomycetidae</taxon>
        <taxon>Agaricales</taxon>
        <taxon>Agaricineae</taxon>
        <taxon>Strophariaceae</taxon>
        <taxon>Pholiota</taxon>
    </lineage>
</organism>
<dbReference type="AlphaFoldDB" id="A0A9P5ZAU3"/>